<dbReference type="AlphaFoldDB" id="G7Y351"/>
<gene>
    <name evidence="1" type="ORF">CLF_100299</name>
</gene>
<dbReference type="EMBL" id="DF142837">
    <property type="protein sequence ID" value="GAA47388.1"/>
    <property type="molecule type" value="Genomic_DNA"/>
</dbReference>
<protein>
    <submittedName>
        <fullName evidence="1">Uncharacterized protein</fullName>
    </submittedName>
</protein>
<reference key="2">
    <citation type="submission" date="2011-10" db="EMBL/GenBank/DDBJ databases">
        <title>The genome and transcriptome sequence of Clonorchis sinensis provide insights into the carcinogenic liver fluke.</title>
        <authorList>
            <person name="Wang X."/>
            <person name="Huang Y."/>
            <person name="Chen W."/>
            <person name="Liu H."/>
            <person name="Guo L."/>
            <person name="Chen Y."/>
            <person name="Luo F."/>
            <person name="Zhou W."/>
            <person name="Sun J."/>
            <person name="Mao Q."/>
            <person name="Liang P."/>
            <person name="Zhou C."/>
            <person name="Tian Y."/>
            <person name="Men J."/>
            <person name="Lv X."/>
            <person name="Huang L."/>
            <person name="Zhou J."/>
            <person name="Hu Y."/>
            <person name="Li R."/>
            <person name="Zhang F."/>
            <person name="Lei H."/>
            <person name="Li X."/>
            <person name="Hu X."/>
            <person name="Liang C."/>
            <person name="Xu J."/>
            <person name="Wu Z."/>
            <person name="Yu X."/>
        </authorList>
    </citation>
    <scope>NUCLEOTIDE SEQUENCE</scope>
    <source>
        <strain>Henan</strain>
    </source>
</reference>
<accession>G7Y351</accession>
<name>G7Y351_CLOSI</name>
<evidence type="ECO:0000313" key="2">
    <source>
        <dbReference type="Proteomes" id="UP000008909"/>
    </source>
</evidence>
<dbReference type="Proteomes" id="UP000008909">
    <property type="component" value="Unassembled WGS sequence"/>
</dbReference>
<organism evidence="1 2">
    <name type="scientific">Clonorchis sinensis</name>
    <name type="common">Chinese liver fluke</name>
    <dbReference type="NCBI Taxonomy" id="79923"/>
    <lineage>
        <taxon>Eukaryota</taxon>
        <taxon>Metazoa</taxon>
        <taxon>Spiralia</taxon>
        <taxon>Lophotrochozoa</taxon>
        <taxon>Platyhelminthes</taxon>
        <taxon>Trematoda</taxon>
        <taxon>Digenea</taxon>
        <taxon>Opisthorchiida</taxon>
        <taxon>Opisthorchiata</taxon>
        <taxon>Opisthorchiidae</taxon>
        <taxon>Clonorchis</taxon>
    </lineage>
</organism>
<evidence type="ECO:0000313" key="1">
    <source>
        <dbReference type="EMBL" id="GAA47388.1"/>
    </source>
</evidence>
<proteinExistence type="predicted"/>
<sequence length="381" mass="43714">MSERSILQLPSYCLVMECLLLLQHTLKYRVICSVFLRSEPTQDSDIRRTQYAVHIVFSLYGRASRNCRKNCQHNRQDAFRGVKGPTSQPLSVIQIREENIFQVRPMGTQCTSDCRNTKRCSHRCNGNSILFDDCQVTCHKQGSSQYGTRQNGWAECTNSLPCRSTAAMHMFREAYSQKEAVGLHVWTEAKNRMIAGKRSSVPWRIVTIQKAECDGGGGGGFGASTTTGRRMWKQKRIDDQKRYRVAEHPYSDVDTKGKYNRLTTFVTKIELQPIARIGHYRTLVMLRRQDICEQPKLVEKKEFTEKSRNLRVIFGSPRSPRAVHHYWSLVKCALTTLSNKNETIIQCLSDKTKSQLKITKSPQNTTTTVNVARRKSYKGPY</sequence>
<reference evidence="1" key="1">
    <citation type="journal article" date="2011" name="Genome Biol.">
        <title>The draft genome of the carcinogenic human liver fluke Clonorchis sinensis.</title>
        <authorList>
            <person name="Wang X."/>
            <person name="Chen W."/>
            <person name="Huang Y."/>
            <person name="Sun J."/>
            <person name="Men J."/>
            <person name="Liu H."/>
            <person name="Luo F."/>
            <person name="Guo L."/>
            <person name="Lv X."/>
            <person name="Deng C."/>
            <person name="Zhou C."/>
            <person name="Fan Y."/>
            <person name="Li X."/>
            <person name="Huang L."/>
            <person name="Hu Y."/>
            <person name="Liang C."/>
            <person name="Hu X."/>
            <person name="Xu J."/>
            <person name="Yu X."/>
        </authorList>
    </citation>
    <scope>NUCLEOTIDE SEQUENCE [LARGE SCALE GENOMIC DNA]</scope>
    <source>
        <strain evidence="1">Henan</strain>
    </source>
</reference>
<keyword evidence="2" id="KW-1185">Reference proteome</keyword>